<protein>
    <submittedName>
        <fullName evidence="1">EcsC family protein</fullName>
    </submittedName>
</protein>
<name>A0A7X2L277_9BACL</name>
<dbReference type="PANTHER" id="PTHR41260">
    <property type="entry name" value="PROTEIN ECSC"/>
    <property type="match status" value="1"/>
</dbReference>
<accession>A0A7X2L277</accession>
<evidence type="ECO:0000313" key="2">
    <source>
        <dbReference type="Proteomes" id="UP000463051"/>
    </source>
</evidence>
<dbReference type="AlphaFoldDB" id="A0A7X2L277"/>
<gene>
    <name evidence="1" type="ORF">GJB61_13075</name>
</gene>
<keyword evidence="2" id="KW-1185">Reference proteome</keyword>
<dbReference type="EMBL" id="WJXB01000004">
    <property type="protein sequence ID" value="MRN53920.1"/>
    <property type="molecule type" value="Genomic_DNA"/>
</dbReference>
<dbReference type="RefSeq" id="WP_154118951.1">
    <property type="nucleotide sequence ID" value="NZ_WJXB01000004.1"/>
</dbReference>
<sequence>MTEISYTTSHLETPEQLHVALAEIAKWEKDQHKLMIWDRLSRLPFKLLDKITPQIIHEKIGLLLDELGSYIQNGGNYLVSQGRVGNLVAAHSRAQGGLNSGPFPLAVMNSAALQLSHSRRNIATAQGATTGFGGLFTLAADIPAILGLSLKVIQEIGLCYGYDPKEKAERIFTVKVMQFASSDIVGKRAILEELNLQAGGDGDISNGTSTAVSKIQGWREVVTMYRDNWGWKKLLQTIPVAGMFFGAYTNRKALEDVAEAARMLYRKRRILERLAQIQSKQSEL</sequence>
<dbReference type="InterPro" id="IPR024787">
    <property type="entry name" value="EcsC"/>
</dbReference>
<organism evidence="1 2">
    <name type="scientific">Paenibacillus monticola</name>
    <dbReference type="NCBI Taxonomy" id="2666075"/>
    <lineage>
        <taxon>Bacteria</taxon>
        <taxon>Bacillati</taxon>
        <taxon>Bacillota</taxon>
        <taxon>Bacilli</taxon>
        <taxon>Bacillales</taxon>
        <taxon>Paenibacillaceae</taxon>
        <taxon>Paenibacillus</taxon>
    </lineage>
</organism>
<proteinExistence type="predicted"/>
<comment type="caution">
    <text evidence="1">The sequence shown here is derived from an EMBL/GenBank/DDBJ whole genome shotgun (WGS) entry which is preliminary data.</text>
</comment>
<reference evidence="1 2" key="1">
    <citation type="submission" date="2019-11" db="EMBL/GenBank/DDBJ databases">
        <title>Paenibacillus monticola sp. nov., a novel PGPR strain isolated from mountain sample in China.</title>
        <authorList>
            <person name="Zhao Q."/>
            <person name="Li H.-P."/>
            <person name="Zhang J.-L."/>
        </authorList>
    </citation>
    <scope>NUCLEOTIDE SEQUENCE [LARGE SCALE GENOMIC DNA]</scope>
    <source>
        <strain evidence="1 2">LC-T2</strain>
    </source>
</reference>
<evidence type="ECO:0000313" key="1">
    <source>
        <dbReference type="EMBL" id="MRN53920.1"/>
    </source>
</evidence>
<dbReference type="Proteomes" id="UP000463051">
    <property type="component" value="Unassembled WGS sequence"/>
</dbReference>
<dbReference type="PANTHER" id="PTHR41260:SF1">
    <property type="entry name" value="PROTEIN ECSC"/>
    <property type="match status" value="1"/>
</dbReference>
<dbReference type="Pfam" id="PF12787">
    <property type="entry name" value="EcsC"/>
    <property type="match status" value="1"/>
</dbReference>